<feature type="compositionally biased region" description="Polar residues" evidence="1">
    <location>
        <begin position="213"/>
        <end position="223"/>
    </location>
</feature>
<evidence type="ECO:0000313" key="4">
    <source>
        <dbReference type="Proteomes" id="UP000649617"/>
    </source>
</evidence>
<evidence type="ECO:0000256" key="1">
    <source>
        <dbReference type="SAM" id="MobiDB-lite"/>
    </source>
</evidence>
<feature type="compositionally biased region" description="Low complexity" evidence="1">
    <location>
        <begin position="84"/>
        <end position="102"/>
    </location>
</feature>
<accession>A0A812X0K9</accession>
<proteinExistence type="predicted"/>
<keyword evidence="4" id="KW-1185">Reference proteome</keyword>
<comment type="caution">
    <text evidence="3">The sequence shown here is derived from an EMBL/GenBank/DDBJ whole genome shotgun (WGS) entry which is preliminary data.</text>
</comment>
<feature type="region of interest" description="Disordered" evidence="1">
    <location>
        <begin position="84"/>
        <end position="114"/>
    </location>
</feature>
<feature type="compositionally biased region" description="Low complexity" evidence="1">
    <location>
        <begin position="185"/>
        <end position="197"/>
    </location>
</feature>
<feature type="compositionally biased region" description="Low complexity" evidence="1">
    <location>
        <begin position="307"/>
        <end position="325"/>
    </location>
</feature>
<dbReference type="Proteomes" id="UP000649617">
    <property type="component" value="Unassembled WGS sequence"/>
</dbReference>
<keyword evidence="2" id="KW-0812">Transmembrane</keyword>
<evidence type="ECO:0000313" key="3">
    <source>
        <dbReference type="EMBL" id="CAE7696508.1"/>
    </source>
</evidence>
<protein>
    <submittedName>
        <fullName evidence="3">LYPLAL1 protein</fullName>
    </submittedName>
</protein>
<evidence type="ECO:0000256" key="2">
    <source>
        <dbReference type="SAM" id="Phobius"/>
    </source>
</evidence>
<dbReference type="EMBL" id="CAJNIZ010044638">
    <property type="protein sequence ID" value="CAE7696508.1"/>
    <property type="molecule type" value="Genomic_DNA"/>
</dbReference>
<keyword evidence="2" id="KW-0472">Membrane</keyword>
<reference evidence="3" key="1">
    <citation type="submission" date="2021-02" db="EMBL/GenBank/DDBJ databases">
        <authorList>
            <person name="Dougan E. K."/>
            <person name="Rhodes N."/>
            <person name="Thang M."/>
            <person name="Chan C."/>
        </authorList>
    </citation>
    <scope>NUCLEOTIDE SEQUENCE</scope>
</reference>
<organism evidence="3 4">
    <name type="scientific">Symbiodinium pilosum</name>
    <name type="common">Dinoflagellate</name>
    <dbReference type="NCBI Taxonomy" id="2952"/>
    <lineage>
        <taxon>Eukaryota</taxon>
        <taxon>Sar</taxon>
        <taxon>Alveolata</taxon>
        <taxon>Dinophyceae</taxon>
        <taxon>Suessiales</taxon>
        <taxon>Symbiodiniaceae</taxon>
        <taxon>Symbiodinium</taxon>
    </lineage>
</organism>
<feature type="region of interest" description="Disordered" evidence="1">
    <location>
        <begin position="173"/>
        <end position="325"/>
    </location>
</feature>
<feature type="compositionally biased region" description="Polar residues" evidence="1">
    <location>
        <begin position="231"/>
        <end position="243"/>
    </location>
</feature>
<feature type="transmembrane region" description="Helical" evidence="2">
    <location>
        <begin position="140"/>
        <end position="161"/>
    </location>
</feature>
<gene>
    <name evidence="3" type="primary">LYPLAL1</name>
    <name evidence="3" type="ORF">SPIL2461_LOCUS19550</name>
</gene>
<keyword evidence="2" id="KW-1133">Transmembrane helix</keyword>
<feature type="compositionally biased region" description="Basic and acidic residues" evidence="1">
    <location>
        <begin position="245"/>
        <end position="261"/>
    </location>
</feature>
<dbReference type="AlphaFoldDB" id="A0A812X0K9"/>
<sequence length="325" mass="34822">MSNLNSHGTKPWQLLQTLRAKTLGELNVHERELLLSLSTAFRPGRFKQNLDLELQRMLNDTASWHSSPGLIQAPRVSVSRAAPTTLSELSSSPPLSVLGPLAPTAPSTRNLKAPVETVETTTLIANGVPDSSGEFDLLSLLPAGIAVISSLVGIFLVYCSVKWMRGCLRRRRERRAEQDGHSQGGSPRSARSSPRSPRSPRHAGSPRHAPSQDALTATSSVSTMKVKRMGTASTDLRKGTSSVFDKPKPTEAEVTLADRQRAGQKSVSAAARTALGGALETDGDDGSPRQKKGGLMGRFRRGKDKGSSPNQSPRSGSPRSPRSPR</sequence>
<name>A0A812X0K9_SYMPI</name>
<dbReference type="OrthoDB" id="2418081at2759"/>